<dbReference type="InterPro" id="IPR050546">
    <property type="entry name" value="Glycosyl_Hydrlase_16"/>
</dbReference>
<dbReference type="PROSITE" id="PS51969">
    <property type="entry name" value="CBM39"/>
    <property type="match status" value="1"/>
</dbReference>
<feature type="region of interest" description="Disordered" evidence="8">
    <location>
        <begin position="124"/>
        <end position="162"/>
    </location>
</feature>
<dbReference type="PANTHER" id="PTHR10963:SF60">
    <property type="entry name" value="GRAM-NEGATIVE BACTERIA-BINDING PROTEIN 1-RELATED"/>
    <property type="match status" value="1"/>
</dbReference>
<feature type="domain" description="GH16" evidence="10">
    <location>
        <begin position="147"/>
        <end position="500"/>
    </location>
</feature>
<dbReference type="Pfam" id="PF15886">
    <property type="entry name" value="CBM39"/>
    <property type="match status" value="1"/>
</dbReference>
<evidence type="ECO:0000256" key="9">
    <source>
        <dbReference type="SAM" id="SignalP"/>
    </source>
</evidence>
<dbReference type="GO" id="GO:0005975">
    <property type="term" value="P:carbohydrate metabolic process"/>
    <property type="evidence" value="ECO:0007669"/>
    <property type="project" value="InterPro"/>
</dbReference>
<reference evidence="12" key="1">
    <citation type="submission" date="2017-09" db="EMBL/GenBank/DDBJ databases">
        <title>Contemporary evolution of a Lepidopteran species, Heliothis virescens, in response to modern agricultural practices.</title>
        <authorList>
            <person name="Fritz M.L."/>
            <person name="Deyonke A.M."/>
            <person name="Papanicolaou A."/>
            <person name="Micinski S."/>
            <person name="Westbrook J."/>
            <person name="Gould F."/>
        </authorList>
    </citation>
    <scope>NUCLEOTIDE SEQUENCE [LARGE SCALE GENOMIC DNA]</scope>
    <source>
        <strain evidence="12">HvINT-</strain>
        <tissue evidence="12">Whole body</tissue>
    </source>
</reference>
<dbReference type="FunFam" id="2.60.120.200:FF:000235">
    <property type="entry name" value="Beta-1,3-glucan-binding protein"/>
    <property type="match status" value="1"/>
</dbReference>
<dbReference type="Gene3D" id="2.60.40.2140">
    <property type="entry name" value="Beta-1,3-glucan-recognition protein, N-terminal domain"/>
    <property type="match status" value="1"/>
</dbReference>
<sequence length="500" mass="56375">MTCSHKLSWIFLFAVICSSQVNSQNDPQPKVEALYPKGFRVTLEDDGYQFFGFRGNINKPFDDGINEGEIKKDIVGKNHGKWIYTNRDVTLKIGDTIYYWIFIRQNGRGRMITNLEHTVTGFVNPDGTPANPAGGAKPTTQPPNSNTEWSWGPVPNSNNLPPRYDTSNNCTISKTMVQAVTGLRDICTNTLIFKEEFTKTQLRELTQWESLIQFPDEPDYPFNIYRPEKTISLEDGNLVITPVLTETESQLLYGVLDLSTSCTGKANTPECMREGTGAQILPPVTTGKITTRHTFSFKYGRIEVRAKLPSGSWIIPEINLEPTDNVYGASKYASGLMRIAFARGNLGLAKKLYGGPVLTDSEPFRTSLLKEKIGIDNWHKDYHIYTLVWRPDGMDLLVDGVQYGTINPGEGFYGEAHKNNVRHATAWQRGTIMAPLDEMFHLTLGLRVGGVYDFDDGIEGKPWRNSASKAMLNFWRSKDTWYPTWTNGAMKIDYVRVYAL</sequence>
<dbReference type="GO" id="GO:0030246">
    <property type="term" value="F:carbohydrate binding"/>
    <property type="evidence" value="ECO:0007669"/>
    <property type="project" value="InterPro"/>
</dbReference>
<dbReference type="GO" id="GO:0045088">
    <property type="term" value="P:regulation of innate immune response"/>
    <property type="evidence" value="ECO:0007669"/>
    <property type="project" value="UniProtKB-ARBA"/>
</dbReference>
<evidence type="ECO:0000256" key="1">
    <source>
        <dbReference type="ARBA" id="ARBA00004613"/>
    </source>
</evidence>
<dbReference type="SUPFAM" id="SSF49899">
    <property type="entry name" value="Concanavalin A-like lectins/glucanases"/>
    <property type="match status" value="1"/>
</dbReference>
<keyword evidence="6" id="KW-0391">Immunity</keyword>
<evidence type="ECO:0000256" key="6">
    <source>
        <dbReference type="ARBA" id="ARBA00022859"/>
    </source>
</evidence>
<dbReference type="CDD" id="cd02179">
    <property type="entry name" value="GH16_beta_GRP"/>
    <property type="match status" value="1"/>
</dbReference>
<feature type="compositionally biased region" description="Polar residues" evidence="8">
    <location>
        <begin position="138"/>
        <end position="162"/>
    </location>
</feature>
<dbReference type="InterPro" id="IPR035806">
    <property type="entry name" value="GH16_GRP_C"/>
</dbReference>
<evidence type="ECO:0000256" key="2">
    <source>
        <dbReference type="ARBA" id="ARBA00008781"/>
    </source>
</evidence>
<dbReference type="STRING" id="7102.A0A2A4JIQ0"/>
<feature type="signal peptide" evidence="9">
    <location>
        <begin position="1"/>
        <end position="23"/>
    </location>
</feature>
<evidence type="ECO:0000256" key="5">
    <source>
        <dbReference type="ARBA" id="ARBA00022729"/>
    </source>
</evidence>
<dbReference type="GO" id="GO:0004553">
    <property type="term" value="F:hydrolase activity, hydrolyzing O-glycosyl compounds"/>
    <property type="evidence" value="ECO:0007669"/>
    <property type="project" value="InterPro"/>
</dbReference>
<evidence type="ECO:0000259" key="11">
    <source>
        <dbReference type="PROSITE" id="PS51969"/>
    </source>
</evidence>
<dbReference type="InterPro" id="IPR013320">
    <property type="entry name" value="ConA-like_dom_sf"/>
</dbReference>
<evidence type="ECO:0000259" key="10">
    <source>
        <dbReference type="PROSITE" id="PS51762"/>
    </source>
</evidence>
<dbReference type="GO" id="GO:0045087">
    <property type="term" value="P:innate immune response"/>
    <property type="evidence" value="ECO:0007669"/>
    <property type="project" value="UniProtKB-KW"/>
</dbReference>
<dbReference type="PANTHER" id="PTHR10963">
    <property type="entry name" value="GLYCOSYL HYDROLASE-RELATED"/>
    <property type="match status" value="1"/>
</dbReference>
<evidence type="ECO:0000256" key="7">
    <source>
        <dbReference type="ARBA" id="ARBA00023180"/>
    </source>
</evidence>
<feature type="domain" description="CBM39" evidence="11">
    <location>
        <begin position="24"/>
        <end position="124"/>
    </location>
</feature>
<dbReference type="InterPro" id="IPR031756">
    <property type="entry name" value="BGBP_N"/>
</dbReference>
<evidence type="ECO:0000256" key="3">
    <source>
        <dbReference type="ARBA" id="ARBA00022525"/>
    </source>
</evidence>
<comment type="subcellular location">
    <subcellularLocation>
        <location evidence="1">Secreted</location>
    </subcellularLocation>
</comment>
<comment type="similarity">
    <text evidence="2">Belongs to the insect beta-1,3-glucan binding protein family.</text>
</comment>
<evidence type="ECO:0000256" key="8">
    <source>
        <dbReference type="SAM" id="MobiDB-lite"/>
    </source>
</evidence>
<keyword evidence="7" id="KW-0325">Glycoprotein</keyword>
<gene>
    <name evidence="12" type="ORF">B5V51_2039</name>
</gene>
<keyword evidence="3" id="KW-0964">Secreted</keyword>
<dbReference type="PROSITE" id="PS51762">
    <property type="entry name" value="GH16_2"/>
    <property type="match status" value="1"/>
</dbReference>
<keyword evidence="5 9" id="KW-0732">Signal</keyword>
<protein>
    <submittedName>
        <fullName evidence="12">Uncharacterized protein</fullName>
    </submittedName>
</protein>
<proteinExistence type="inferred from homology"/>
<dbReference type="Gene3D" id="2.60.120.200">
    <property type="match status" value="1"/>
</dbReference>
<evidence type="ECO:0000256" key="4">
    <source>
        <dbReference type="ARBA" id="ARBA00022588"/>
    </source>
</evidence>
<dbReference type="GO" id="GO:0005576">
    <property type="term" value="C:extracellular region"/>
    <property type="evidence" value="ECO:0007669"/>
    <property type="project" value="UniProtKB-SubCell"/>
</dbReference>
<comment type="caution">
    <text evidence="12">The sequence shown here is derived from an EMBL/GenBank/DDBJ whole genome shotgun (WGS) entry which is preliminary data.</text>
</comment>
<name>A0A2A4JIQ0_HELVI</name>
<dbReference type="InterPro" id="IPR043030">
    <property type="entry name" value="BGBP_N_sf"/>
</dbReference>
<organism evidence="12">
    <name type="scientific">Heliothis virescens</name>
    <name type="common">Tobacco budworm moth</name>
    <dbReference type="NCBI Taxonomy" id="7102"/>
    <lineage>
        <taxon>Eukaryota</taxon>
        <taxon>Metazoa</taxon>
        <taxon>Ecdysozoa</taxon>
        <taxon>Arthropoda</taxon>
        <taxon>Hexapoda</taxon>
        <taxon>Insecta</taxon>
        <taxon>Pterygota</taxon>
        <taxon>Neoptera</taxon>
        <taxon>Endopterygota</taxon>
        <taxon>Lepidoptera</taxon>
        <taxon>Glossata</taxon>
        <taxon>Ditrysia</taxon>
        <taxon>Noctuoidea</taxon>
        <taxon>Noctuidae</taxon>
        <taxon>Heliothinae</taxon>
        <taxon>Heliothis</taxon>
    </lineage>
</organism>
<dbReference type="InterPro" id="IPR000757">
    <property type="entry name" value="Beta-glucanase-like"/>
</dbReference>
<keyword evidence="4" id="KW-0399">Innate immunity</keyword>
<evidence type="ECO:0000313" key="12">
    <source>
        <dbReference type="EMBL" id="PCG71282.1"/>
    </source>
</evidence>
<feature type="chain" id="PRO_5012810978" evidence="9">
    <location>
        <begin position="24"/>
        <end position="500"/>
    </location>
</feature>
<accession>A0A2A4JIQ0</accession>
<dbReference type="AlphaFoldDB" id="A0A2A4JIQ0"/>
<dbReference type="EMBL" id="NWSH01001422">
    <property type="protein sequence ID" value="PCG71282.1"/>
    <property type="molecule type" value="Genomic_DNA"/>
</dbReference>